<dbReference type="InterPro" id="IPR000073">
    <property type="entry name" value="AB_hydrolase_1"/>
</dbReference>
<protein>
    <recommendedName>
        <fullName evidence="1">AB hydrolase-1 domain-containing protein</fullName>
    </recommendedName>
</protein>
<dbReference type="GO" id="GO:0080031">
    <property type="term" value="F:methyl salicylate esterase activity"/>
    <property type="evidence" value="ECO:0007669"/>
    <property type="project" value="TreeGrafter"/>
</dbReference>
<dbReference type="GO" id="GO:0009694">
    <property type="term" value="P:jasmonic acid metabolic process"/>
    <property type="evidence" value="ECO:0007669"/>
    <property type="project" value="TreeGrafter"/>
</dbReference>
<dbReference type="SUPFAM" id="SSF53474">
    <property type="entry name" value="alpha/beta-Hydrolases"/>
    <property type="match status" value="1"/>
</dbReference>
<evidence type="ECO:0000313" key="2">
    <source>
        <dbReference type="EMBL" id="KAJ8467538.1"/>
    </source>
</evidence>
<evidence type="ECO:0000313" key="3">
    <source>
        <dbReference type="Proteomes" id="UP001222027"/>
    </source>
</evidence>
<dbReference type="GO" id="GO:0080030">
    <property type="term" value="F:methyl indole-3-acetate esterase activity"/>
    <property type="evidence" value="ECO:0007669"/>
    <property type="project" value="TreeGrafter"/>
</dbReference>
<dbReference type="GO" id="GO:0009696">
    <property type="term" value="P:salicylic acid metabolic process"/>
    <property type="evidence" value="ECO:0007669"/>
    <property type="project" value="TreeGrafter"/>
</dbReference>
<dbReference type="Gene3D" id="3.40.50.1820">
    <property type="entry name" value="alpha/beta hydrolase"/>
    <property type="match status" value="1"/>
</dbReference>
<dbReference type="EMBL" id="JAQQAF010000008">
    <property type="protein sequence ID" value="KAJ8467538.1"/>
    <property type="molecule type" value="Genomic_DNA"/>
</dbReference>
<reference evidence="2 3" key="1">
    <citation type="submission" date="2022-12" db="EMBL/GenBank/DDBJ databases">
        <title>Chromosome-scale assembly of the Ensete ventricosum genome.</title>
        <authorList>
            <person name="Dussert Y."/>
            <person name="Stocks J."/>
            <person name="Wendawek A."/>
            <person name="Woldeyes F."/>
            <person name="Nichols R.A."/>
            <person name="Borrell J.S."/>
        </authorList>
    </citation>
    <scope>NUCLEOTIDE SEQUENCE [LARGE SCALE GENOMIC DNA]</scope>
    <source>
        <strain evidence="3">cv. Maze</strain>
        <tissue evidence="2">Seeds</tissue>
    </source>
</reference>
<proteinExistence type="predicted"/>
<dbReference type="InterPro" id="IPR029058">
    <property type="entry name" value="AB_hydrolase_fold"/>
</dbReference>
<gene>
    <name evidence="2" type="ORF">OPV22_030090</name>
</gene>
<organism evidence="2 3">
    <name type="scientific">Ensete ventricosum</name>
    <name type="common">Abyssinian banana</name>
    <name type="synonym">Musa ensete</name>
    <dbReference type="NCBI Taxonomy" id="4639"/>
    <lineage>
        <taxon>Eukaryota</taxon>
        <taxon>Viridiplantae</taxon>
        <taxon>Streptophyta</taxon>
        <taxon>Embryophyta</taxon>
        <taxon>Tracheophyta</taxon>
        <taxon>Spermatophyta</taxon>
        <taxon>Magnoliopsida</taxon>
        <taxon>Liliopsida</taxon>
        <taxon>Zingiberales</taxon>
        <taxon>Musaceae</taxon>
        <taxon>Ensete</taxon>
    </lineage>
</organism>
<name>A0AAV8QD43_ENSVE</name>
<dbReference type="AlphaFoldDB" id="A0AAV8QD43"/>
<keyword evidence="3" id="KW-1185">Reference proteome</keyword>
<dbReference type="PANTHER" id="PTHR10992:SF943">
    <property type="entry name" value="METHYLESTERASE 10"/>
    <property type="match status" value="1"/>
</dbReference>
<evidence type="ECO:0000259" key="1">
    <source>
        <dbReference type="Pfam" id="PF12697"/>
    </source>
</evidence>
<dbReference type="GO" id="GO:0080032">
    <property type="term" value="F:methyl jasmonate esterase activity"/>
    <property type="evidence" value="ECO:0007669"/>
    <property type="project" value="TreeGrafter"/>
</dbReference>
<feature type="domain" description="AB hydrolase-1" evidence="1">
    <location>
        <begin position="12"/>
        <end position="253"/>
    </location>
</feature>
<dbReference type="InterPro" id="IPR045889">
    <property type="entry name" value="MES/HNL"/>
</dbReference>
<sequence>MEESGKKQQHFILVHGICQGAWCWYKLVTLLRSAGHSVTAVDLGATGVNPQRLDELHSMDDYVRPLFQAIASLPPQQKPVLVGHSFGGASVSLAMEKFPDKFSVAVFVTAVMPSTAVPMAALADKFFKEHPLEAYLDSKVTIGTDPQNPWSRIEFGPEYMAKRLYQLSPAEDLTLGTLLVRPGSWFLGDLLRDGIVTEEKYGSVRRVFVVCKEDLAMTEGFQRWMIEASPGAQVEEIQGADHMAMLSKPADLCKLLLEIAARYY</sequence>
<dbReference type="Proteomes" id="UP001222027">
    <property type="component" value="Unassembled WGS sequence"/>
</dbReference>
<dbReference type="Pfam" id="PF12697">
    <property type="entry name" value="Abhydrolase_6"/>
    <property type="match status" value="1"/>
</dbReference>
<accession>A0AAV8QD43</accession>
<comment type="caution">
    <text evidence="2">The sequence shown here is derived from an EMBL/GenBank/DDBJ whole genome shotgun (WGS) entry which is preliminary data.</text>
</comment>
<dbReference type="FunFam" id="3.40.50.1820:FF:000051">
    <property type="entry name" value="(S)-hydroxynitrile lyase"/>
    <property type="match status" value="1"/>
</dbReference>
<dbReference type="PANTHER" id="PTHR10992">
    <property type="entry name" value="METHYLESTERASE FAMILY MEMBER"/>
    <property type="match status" value="1"/>
</dbReference>